<dbReference type="EnsemblPlants" id="AES87534">
    <property type="protein sequence ID" value="AES87534"/>
    <property type="gene ID" value="MTR_4g028750"/>
</dbReference>
<dbReference type="AlphaFoldDB" id="G7JJI8"/>
<dbReference type="PANTHER" id="PTHR31672:SF13">
    <property type="entry name" value="F-BOX PROTEIN CPR30-LIKE"/>
    <property type="match status" value="1"/>
</dbReference>
<evidence type="ECO:0000313" key="4">
    <source>
        <dbReference type="EnsemblPlants" id="AES87534"/>
    </source>
</evidence>
<evidence type="ECO:0000259" key="1">
    <source>
        <dbReference type="Pfam" id="PF07734"/>
    </source>
</evidence>
<evidence type="ECO:0000313" key="5">
    <source>
        <dbReference type="Proteomes" id="UP000002051"/>
    </source>
</evidence>
<reference evidence="6" key="4">
    <citation type="journal article" date="2018" name="Nat. Plants">
        <title>Whole-genome landscape of Medicago truncatula symbiotic genes.</title>
        <authorList>
            <person name="Pecrix Y."/>
            <person name="Staton S.E."/>
            <person name="Sallet E."/>
            <person name="Lelandais-Briere C."/>
            <person name="Moreau S."/>
            <person name="Carrere S."/>
            <person name="Blein T."/>
            <person name="Jardinaud M.F."/>
            <person name="Latrasse D."/>
            <person name="Zouine M."/>
            <person name="Zahm M."/>
            <person name="Kreplak J."/>
            <person name="Mayjonade B."/>
            <person name="Satge C."/>
            <person name="Perez M."/>
            <person name="Cauet S."/>
            <person name="Marande W."/>
            <person name="Chantry-Darmon C."/>
            <person name="Lopez-Roques C."/>
            <person name="Bouchez O."/>
            <person name="Berard A."/>
            <person name="Debelle F."/>
            <person name="Munos S."/>
            <person name="Bendahmane A."/>
            <person name="Berges H."/>
            <person name="Niebel A."/>
            <person name="Buitink J."/>
            <person name="Frugier F."/>
            <person name="Benhamed M."/>
            <person name="Crespi M."/>
            <person name="Gouzy J."/>
            <person name="Gamas P."/>
        </authorList>
    </citation>
    <scope>NUCLEOTIDE SEQUENCE [LARGE SCALE GENOMIC DNA]</scope>
    <source>
        <strain evidence="6">cv. Jemalong A17</strain>
    </source>
</reference>
<dbReference type="Gramene" id="rna21415">
    <property type="protein sequence ID" value="RHN59389.1"/>
    <property type="gene ID" value="gene21415"/>
</dbReference>
<dbReference type="InterPro" id="IPR006527">
    <property type="entry name" value="F-box-assoc_dom_typ1"/>
</dbReference>
<evidence type="ECO:0000313" key="3">
    <source>
        <dbReference type="EMBL" id="RHN59389.1"/>
    </source>
</evidence>
<evidence type="ECO:0000313" key="6">
    <source>
        <dbReference type="Proteomes" id="UP000265566"/>
    </source>
</evidence>
<evidence type="ECO:0000313" key="2">
    <source>
        <dbReference type="EMBL" id="AES87534.1"/>
    </source>
</evidence>
<dbReference type="PaxDb" id="3880-AES87534"/>
<organism evidence="2 5">
    <name type="scientific">Medicago truncatula</name>
    <name type="common">Barrel medic</name>
    <name type="synonym">Medicago tribuloides</name>
    <dbReference type="NCBI Taxonomy" id="3880"/>
    <lineage>
        <taxon>Eukaryota</taxon>
        <taxon>Viridiplantae</taxon>
        <taxon>Streptophyta</taxon>
        <taxon>Embryophyta</taxon>
        <taxon>Tracheophyta</taxon>
        <taxon>Spermatophyta</taxon>
        <taxon>Magnoliopsida</taxon>
        <taxon>eudicotyledons</taxon>
        <taxon>Gunneridae</taxon>
        <taxon>Pentapetalae</taxon>
        <taxon>rosids</taxon>
        <taxon>fabids</taxon>
        <taxon>Fabales</taxon>
        <taxon>Fabaceae</taxon>
        <taxon>Papilionoideae</taxon>
        <taxon>50 kb inversion clade</taxon>
        <taxon>NPAAA clade</taxon>
        <taxon>Hologalegina</taxon>
        <taxon>IRL clade</taxon>
        <taxon>Trifolieae</taxon>
        <taxon>Medicago</taxon>
    </lineage>
</organism>
<reference evidence="3" key="5">
    <citation type="journal article" date="2018" name="Nat. Plants">
        <title>Whole-genome landscape of Medicago truncatula symbiotic genes.</title>
        <authorList>
            <person name="Pecrix Y."/>
            <person name="Gamas P."/>
            <person name="Carrere S."/>
        </authorList>
    </citation>
    <scope>NUCLEOTIDE SEQUENCE</scope>
    <source>
        <tissue evidence="3">Leaves</tissue>
    </source>
</reference>
<dbReference type="PANTHER" id="PTHR31672">
    <property type="entry name" value="BNACNNG10540D PROTEIN"/>
    <property type="match status" value="1"/>
</dbReference>
<dbReference type="InterPro" id="IPR050796">
    <property type="entry name" value="SCF_F-box_component"/>
</dbReference>
<dbReference type="InterPro" id="IPR017451">
    <property type="entry name" value="F-box-assoc_interact_dom"/>
</dbReference>
<keyword evidence="5" id="KW-1185">Reference proteome</keyword>
<name>G7JJI8_MEDTR</name>
<dbReference type="NCBIfam" id="TIGR01640">
    <property type="entry name" value="F_box_assoc_1"/>
    <property type="match status" value="1"/>
</dbReference>
<dbReference type="OrthoDB" id="1555129at2759"/>
<dbReference type="STRING" id="3880.G7JJI8"/>
<reference evidence="4" key="3">
    <citation type="submission" date="2015-04" db="UniProtKB">
        <authorList>
            <consortium name="EnsemblPlants"/>
        </authorList>
    </citation>
    <scope>IDENTIFICATION</scope>
    <source>
        <strain evidence="4">cv. Jemalong A17</strain>
    </source>
</reference>
<dbReference type="HOGENOM" id="CLU_027176_5_0_1"/>
<accession>G7JJI8</accession>
<dbReference type="InterPro" id="IPR036047">
    <property type="entry name" value="F-box-like_dom_sf"/>
</dbReference>
<dbReference type="SUPFAM" id="SSF81383">
    <property type="entry name" value="F-box domain"/>
    <property type="match status" value="1"/>
</dbReference>
<reference evidence="2 5" key="1">
    <citation type="journal article" date="2011" name="Nature">
        <title>The Medicago genome provides insight into the evolution of rhizobial symbioses.</title>
        <authorList>
            <person name="Young N.D."/>
            <person name="Debelle F."/>
            <person name="Oldroyd G.E."/>
            <person name="Geurts R."/>
            <person name="Cannon S.B."/>
            <person name="Udvardi M.K."/>
            <person name="Benedito V.A."/>
            <person name="Mayer K.F."/>
            <person name="Gouzy J."/>
            <person name="Schoof H."/>
            <person name="Van de Peer Y."/>
            <person name="Proost S."/>
            <person name="Cook D.R."/>
            <person name="Meyers B.C."/>
            <person name="Spannagl M."/>
            <person name="Cheung F."/>
            <person name="De Mita S."/>
            <person name="Krishnakumar V."/>
            <person name="Gundlach H."/>
            <person name="Zhou S."/>
            <person name="Mudge J."/>
            <person name="Bharti A.K."/>
            <person name="Murray J.D."/>
            <person name="Naoumkina M.A."/>
            <person name="Rosen B."/>
            <person name="Silverstein K.A."/>
            <person name="Tang H."/>
            <person name="Rombauts S."/>
            <person name="Zhao P.X."/>
            <person name="Zhou P."/>
            <person name="Barbe V."/>
            <person name="Bardou P."/>
            <person name="Bechner M."/>
            <person name="Bellec A."/>
            <person name="Berger A."/>
            <person name="Berges H."/>
            <person name="Bidwell S."/>
            <person name="Bisseling T."/>
            <person name="Choisne N."/>
            <person name="Couloux A."/>
            <person name="Denny R."/>
            <person name="Deshpande S."/>
            <person name="Dai X."/>
            <person name="Doyle J.J."/>
            <person name="Dudez A.M."/>
            <person name="Farmer A.D."/>
            <person name="Fouteau S."/>
            <person name="Franken C."/>
            <person name="Gibelin C."/>
            <person name="Gish J."/>
            <person name="Goldstein S."/>
            <person name="Gonzalez A.J."/>
            <person name="Green P.J."/>
            <person name="Hallab A."/>
            <person name="Hartog M."/>
            <person name="Hua A."/>
            <person name="Humphray S.J."/>
            <person name="Jeong D.H."/>
            <person name="Jing Y."/>
            <person name="Jocker A."/>
            <person name="Kenton S.M."/>
            <person name="Kim D.J."/>
            <person name="Klee K."/>
            <person name="Lai H."/>
            <person name="Lang C."/>
            <person name="Lin S."/>
            <person name="Macmil S.L."/>
            <person name="Magdelenat G."/>
            <person name="Matthews L."/>
            <person name="McCorrison J."/>
            <person name="Monaghan E.L."/>
            <person name="Mun J.H."/>
            <person name="Najar F.Z."/>
            <person name="Nicholson C."/>
            <person name="Noirot C."/>
            <person name="O'Bleness M."/>
            <person name="Paule C.R."/>
            <person name="Poulain J."/>
            <person name="Prion F."/>
            <person name="Qin B."/>
            <person name="Qu C."/>
            <person name="Retzel E.F."/>
            <person name="Riddle C."/>
            <person name="Sallet E."/>
            <person name="Samain S."/>
            <person name="Samson N."/>
            <person name="Sanders I."/>
            <person name="Saurat O."/>
            <person name="Scarpelli C."/>
            <person name="Schiex T."/>
            <person name="Segurens B."/>
            <person name="Severin A.J."/>
            <person name="Sherrier D.J."/>
            <person name="Shi R."/>
            <person name="Sims S."/>
            <person name="Singer S.R."/>
            <person name="Sinharoy S."/>
            <person name="Sterck L."/>
            <person name="Viollet A."/>
            <person name="Wang B.B."/>
            <person name="Wang K."/>
            <person name="Wang M."/>
            <person name="Wang X."/>
            <person name="Warfsmann J."/>
            <person name="Weissenbach J."/>
            <person name="White D.D."/>
            <person name="White J.D."/>
            <person name="Wiley G.B."/>
            <person name="Wincker P."/>
            <person name="Xing Y."/>
            <person name="Yang L."/>
            <person name="Yao Z."/>
            <person name="Ying F."/>
            <person name="Zhai J."/>
            <person name="Zhou L."/>
            <person name="Zuber A."/>
            <person name="Denarie J."/>
            <person name="Dixon R.A."/>
            <person name="May G.D."/>
            <person name="Schwartz D.C."/>
            <person name="Rogers J."/>
            <person name="Quetier F."/>
            <person name="Town C.D."/>
            <person name="Roe B.A."/>
        </authorList>
    </citation>
    <scope>NUCLEOTIDE SEQUENCE [LARGE SCALE GENOMIC DNA]</scope>
    <source>
        <strain evidence="2">A17</strain>
        <strain evidence="4 5">cv. Jemalong A17</strain>
    </source>
</reference>
<feature type="domain" description="F-box associated beta-propeller type 1" evidence="1">
    <location>
        <begin position="103"/>
        <end position="368"/>
    </location>
</feature>
<dbReference type="EMBL" id="PSQE01000004">
    <property type="protein sequence ID" value="RHN59389.1"/>
    <property type="molecule type" value="Genomic_DNA"/>
</dbReference>
<protein>
    <submittedName>
        <fullName evidence="2">F-box protein interaction domain protein</fullName>
    </submittedName>
    <submittedName>
        <fullName evidence="3">Putative F-box domain-containing protein</fullName>
    </submittedName>
</protein>
<dbReference type="Proteomes" id="UP000002051">
    <property type="component" value="Chromosome 4"/>
</dbReference>
<dbReference type="EMBL" id="CM001220">
    <property type="protein sequence ID" value="AES87534.1"/>
    <property type="molecule type" value="Genomic_DNA"/>
</dbReference>
<sequence>MESVAVKNEKGSTTYIPDDIAFSILSKLPLKSFKRFECFCKPWSLLSENRSFMNTFCNNLLFNSHRCPYYDGTSLLLRDFKLGQDVFYSISGERFENKVKIDFPNSYDANRFKFRIFGFGSINGTFCLYQAYYYCNTVLWNPSTQEIKLVPTTDKLVESSVEDVKDFVSIIHTSYLHGFGYDDLRNDYNVICYITITGQHASYGHMSLDPIWVKYSLRTNSWKRILIFDMPYSLALIDGSQVYMDGVCHWLWEEDEDSQDGRWLVSFYLSNEVFFITPIPSYLDDCFKALWINLVVLNGSVSLISYHKETNNFQISILGEYGIKESWTKLFNVGSLSCIERPIGVGMKGEIFVIREDKEVVCLDLSTQSVVELSYKEVNSIDRRSNTNIQGKHSSNRRNK</sequence>
<dbReference type="Proteomes" id="UP000265566">
    <property type="component" value="Chromosome 4"/>
</dbReference>
<dbReference type="Pfam" id="PF07734">
    <property type="entry name" value="FBA_1"/>
    <property type="match status" value="1"/>
</dbReference>
<reference evidence="2 5" key="2">
    <citation type="journal article" date="2014" name="BMC Genomics">
        <title>An improved genome release (version Mt4.0) for the model legume Medicago truncatula.</title>
        <authorList>
            <person name="Tang H."/>
            <person name="Krishnakumar V."/>
            <person name="Bidwell S."/>
            <person name="Rosen B."/>
            <person name="Chan A."/>
            <person name="Zhou S."/>
            <person name="Gentzbittel L."/>
            <person name="Childs K.L."/>
            <person name="Yandell M."/>
            <person name="Gundlach H."/>
            <person name="Mayer K.F."/>
            <person name="Schwartz D.C."/>
            <person name="Town C.D."/>
        </authorList>
    </citation>
    <scope>GENOME REANNOTATION</scope>
    <source>
        <strain evidence="4 5">cv. Jemalong A17</strain>
    </source>
</reference>
<gene>
    <name evidence="4" type="primary">11425592</name>
    <name evidence="2" type="ordered locus">MTR_4g028750</name>
    <name evidence="3" type="ORF">MtrunA17_Chr4g0012771</name>
</gene>
<dbReference type="KEGG" id="mtr:11425592"/>
<proteinExistence type="predicted"/>
<dbReference type="OMA" id="FKALWIN"/>